<name>U6RGJ4_9BACT</name>
<comment type="caution">
    <text evidence="2">The sequence shown here is derived from an EMBL/GenBank/DDBJ whole genome shotgun (WGS) entry which is preliminary data.</text>
</comment>
<accession>U6RGJ4</accession>
<proteinExistence type="predicted"/>
<evidence type="ECO:0000259" key="1">
    <source>
        <dbReference type="Pfam" id="PF13568"/>
    </source>
</evidence>
<organism evidence="2 3">
    <name type="scientific">Phocaeicola massiliensis B84634 = Timone 84634 = DSM 17679 = JCM 13223</name>
    <dbReference type="NCBI Taxonomy" id="1121098"/>
    <lineage>
        <taxon>Bacteria</taxon>
        <taxon>Pseudomonadati</taxon>
        <taxon>Bacteroidota</taxon>
        <taxon>Bacteroidia</taxon>
        <taxon>Bacteroidales</taxon>
        <taxon>Bacteroidaceae</taxon>
        <taxon>Phocaeicola</taxon>
    </lineage>
</organism>
<evidence type="ECO:0000313" key="3">
    <source>
        <dbReference type="Proteomes" id="UP000017831"/>
    </source>
</evidence>
<dbReference type="EMBL" id="AQHY01000017">
    <property type="protein sequence ID" value="EOA55734.1"/>
    <property type="molecule type" value="Genomic_DNA"/>
</dbReference>
<dbReference type="InterPro" id="IPR025665">
    <property type="entry name" value="Beta-barrel_OMP_2"/>
</dbReference>
<feature type="domain" description="Outer membrane protein beta-barrel" evidence="1">
    <location>
        <begin position="16"/>
        <end position="159"/>
    </location>
</feature>
<sequence>MYFTSRLQLDGQRFEDIQNNYKVGYFAALFFRFNMKRHFIQPEFTYNVNKGDITFDKNQNNETLPPDFATIRSTIHSLEIPLLYGYSFVKSHPYGMAFFIGPKLEYIWKRKTKEEFSNFGHDNIQEELHPINVSSVIGLGVNISNIFFDFRYEIGLTNISKEIIYEKNTNGEISHEKGIVINRHKNVLSFSLGVIF</sequence>
<keyword evidence="3" id="KW-1185">Reference proteome</keyword>
<dbReference type="AlphaFoldDB" id="U6RGJ4"/>
<dbReference type="Proteomes" id="UP000017831">
    <property type="component" value="Unassembled WGS sequence"/>
</dbReference>
<evidence type="ECO:0000313" key="2">
    <source>
        <dbReference type="EMBL" id="EOA55734.1"/>
    </source>
</evidence>
<dbReference type="STRING" id="1121098.HMPREF1534_01366"/>
<dbReference type="PATRIC" id="fig|1121098.3.peg.1386"/>
<dbReference type="eggNOG" id="ENOG5031GH7">
    <property type="taxonomic scope" value="Bacteria"/>
</dbReference>
<dbReference type="Pfam" id="PF13568">
    <property type="entry name" value="OMP_b-brl_2"/>
    <property type="match status" value="1"/>
</dbReference>
<gene>
    <name evidence="2" type="ORF">HMPREF1534_01366</name>
</gene>
<dbReference type="HOGENOM" id="CLU_098937_0_0_10"/>
<protein>
    <recommendedName>
        <fullName evidence="1">Outer membrane protein beta-barrel domain-containing protein</fullName>
    </recommendedName>
</protein>
<reference evidence="2 3" key="1">
    <citation type="submission" date="2013-04" db="EMBL/GenBank/DDBJ databases">
        <title>The Genome Sequence of Bacteroides massiliensis DSM 17679.</title>
        <authorList>
            <consortium name="The Broad Institute Genomics Platform"/>
            <person name="Earl A."/>
            <person name="Ward D."/>
            <person name="Feldgarden M."/>
            <person name="Gevers D."/>
            <person name="Martens E."/>
            <person name="Fenner L."/>
            <person name="Roux V."/>
            <person name="Mallet M.N."/>
            <person name="Raoult D."/>
            <person name="Walker B."/>
            <person name="Young S."/>
            <person name="Zeng Q."/>
            <person name="Gargeya S."/>
            <person name="Fitzgerald M."/>
            <person name="Haas B."/>
            <person name="Abouelleil A."/>
            <person name="Allen A.W."/>
            <person name="Alvarado L."/>
            <person name="Arachchi H.M."/>
            <person name="Berlin A.M."/>
            <person name="Chapman S.B."/>
            <person name="Gainer-Dewar J."/>
            <person name="Goldberg J."/>
            <person name="Griggs A."/>
            <person name="Gujja S."/>
            <person name="Hansen M."/>
            <person name="Howarth C."/>
            <person name="Imamovic A."/>
            <person name="Ireland A."/>
            <person name="Larimer J."/>
            <person name="McCowan C."/>
            <person name="Murphy C."/>
            <person name="Pearson M."/>
            <person name="Poon T.W."/>
            <person name="Priest M."/>
            <person name="Roberts A."/>
            <person name="Saif S."/>
            <person name="Shea T."/>
            <person name="Sisk P."/>
            <person name="Sykes S."/>
            <person name="Wortman J."/>
            <person name="Nusbaum C."/>
            <person name="Birren B."/>
        </authorList>
    </citation>
    <scope>NUCLEOTIDE SEQUENCE [LARGE SCALE GENOMIC DNA]</scope>
    <source>
        <strain evidence="3">B84634 / Timone 84634 / DSM 17679 / JCM 13223</strain>
    </source>
</reference>